<proteinExistence type="inferred from homology"/>
<comment type="subcellular location">
    <subcellularLocation>
        <location evidence="5">Cell membrane</location>
        <topology evidence="5">Multi-pass membrane protein</topology>
    </subcellularLocation>
    <subcellularLocation>
        <location evidence="1">Membrane</location>
        <topology evidence="1">Multi-pass membrane protein</topology>
    </subcellularLocation>
</comment>
<name>A0A7C5NZU7_THELI</name>
<dbReference type="GO" id="GO:0005886">
    <property type="term" value="C:plasma membrane"/>
    <property type="evidence" value="ECO:0007669"/>
    <property type="project" value="UniProtKB-SubCell"/>
</dbReference>
<evidence type="ECO:0000313" key="6">
    <source>
        <dbReference type="EMBL" id="HHI00848.1"/>
    </source>
</evidence>
<protein>
    <recommendedName>
        <fullName evidence="5">Probable membrane transporter protein</fullName>
    </recommendedName>
</protein>
<accession>A0A7C5NZU7</accession>
<evidence type="ECO:0000256" key="4">
    <source>
        <dbReference type="ARBA" id="ARBA00023136"/>
    </source>
</evidence>
<evidence type="ECO:0000256" key="2">
    <source>
        <dbReference type="ARBA" id="ARBA00022692"/>
    </source>
</evidence>
<feature type="transmembrane region" description="Helical" evidence="5">
    <location>
        <begin position="60"/>
        <end position="81"/>
    </location>
</feature>
<comment type="caution">
    <text evidence="6">The sequence shown here is derived from an EMBL/GenBank/DDBJ whole genome shotgun (WGS) entry which is preliminary data.</text>
</comment>
<evidence type="ECO:0000256" key="3">
    <source>
        <dbReference type="ARBA" id="ARBA00022989"/>
    </source>
</evidence>
<sequence length="262" mass="28410">MKIHNKAFYFSVPKCLWRVNMEEVLLLLMAGLGGFIGSLMSGGSMVTFFILTLLNIPAKTAVGTLKMVIAALTLVSSLTYLKAGILNLGMALTMVLFSLIGSYIGSALLLGMSEETANFVVILFLIMGTYFTLKEPQGKPIFKGKLLQSIVGLAIGIYIGVLGIASTLVVISLLRMFFRLELLKANAMAKVIIFFNNLVAFINYAENGNVDYSIGMFLIFPVIAGSWLGAKTALKMDPKYLKGIFVGISLLTLINLLKKLIG</sequence>
<keyword evidence="4 5" id="KW-0472">Membrane</keyword>
<organism evidence="6">
    <name type="scientific">Thermococcus litoralis</name>
    <dbReference type="NCBI Taxonomy" id="2265"/>
    <lineage>
        <taxon>Archaea</taxon>
        <taxon>Methanobacteriati</taxon>
        <taxon>Methanobacteriota</taxon>
        <taxon>Thermococci</taxon>
        <taxon>Thermococcales</taxon>
        <taxon>Thermococcaceae</taxon>
        <taxon>Thermococcus</taxon>
    </lineage>
</organism>
<keyword evidence="5" id="KW-1003">Cell membrane</keyword>
<comment type="similarity">
    <text evidence="5">Belongs to the 4-toluene sulfonate uptake permease (TSUP) (TC 2.A.102) family.</text>
</comment>
<dbReference type="Proteomes" id="UP000886217">
    <property type="component" value="Unassembled WGS sequence"/>
</dbReference>
<keyword evidence="3 5" id="KW-1133">Transmembrane helix</keyword>
<feature type="transmembrane region" description="Helical" evidence="5">
    <location>
        <begin position="88"/>
        <end position="110"/>
    </location>
</feature>
<feature type="transmembrane region" description="Helical" evidence="5">
    <location>
        <begin position="240"/>
        <end position="257"/>
    </location>
</feature>
<feature type="transmembrane region" description="Helical" evidence="5">
    <location>
        <begin position="24"/>
        <end position="54"/>
    </location>
</feature>
<dbReference type="InterPro" id="IPR002781">
    <property type="entry name" value="TM_pro_TauE-like"/>
</dbReference>
<dbReference type="Pfam" id="PF01925">
    <property type="entry name" value="TauE"/>
    <property type="match status" value="1"/>
</dbReference>
<gene>
    <name evidence="6" type="ORF">ENL40_05195</name>
</gene>
<dbReference type="EMBL" id="DRTU01000215">
    <property type="protein sequence ID" value="HHI00848.1"/>
    <property type="molecule type" value="Genomic_DNA"/>
</dbReference>
<reference evidence="6" key="1">
    <citation type="journal article" date="2020" name="mSystems">
        <title>Genome- and Community-Level Interaction Insights into Carbon Utilization and Element Cycling Functions of Hydrothermarchaeota in Hydrothermal Sediment.</title>
        <authorList>
            <person name="Zhou Z."/>
            <person name="Liu Y."/>
            <person name="Xu W."/>
            <person name="Pan J."/>
            <person name="Luo Z.H."/>
            <person name="Li M."/>
        </authorList>
    </citation>
    <scope>NUCLEOTIDE SEQUENCE [LARGE SCALE GENOMIC DNA]</scope>
    <source>
        <strain evidence="6">HyVt-93</strain>
    </source>
</reference>
<evidence type="ECO:0000256" key="5">
    <source>
        <dbReference type="RuleBase" id="RU363041"/>
    </source>
</evidence>
<feature type="transmembrane region" description="Helical" evidence="5">
    <location>
        <begin position="116"/>
        <end position="133"/>
    </location>
</feature>
<evidence type="ECO:0000256" key="1">
    <source>
        <dbReference type="ARBA" id="ARBA00004141"/>
    </source>
</evidence>
<keyword evidence="2 5" id="KW-0812">Transmembrane</keyword>
<dbReference type="InterPro" id="IPR051598">
    <property type="entry name" value="TSUP/Inactive_protease-like"/>
</dbReference>
<dbReference type="PANTHER" id="PTHR43701:SF2">
    <property type="entry name" value="MEMBRANE TRANSPORTER PROTEIN YJNA-RELATED"/>
    <property type="match status" value="1"/>
</dbReference>
<feature type="transmembrane region" description="Helical" evidence="5">
    <location>
        <begin position="212"/>
        <end position="228"/>
    </location>
</feature>
<dbReference type="AlphaFoldDB" id="A0A7C5NZU7"/>
<dbReference type="PANTHER" id="PTHR43701">
    <property type="entry name" value="MEMBRANE TRANSPORTER PROTEIN MJ0441-RELATED"/>
    <property type="match status" value="1"/>
</dbReference>
<feature type="transmembrane region" description="Helical" evidence="5">
    <location>
        <begin position="153"/>
        <end position="175"/>
    </location>
</feature>
<feature type="transmembrane region" description="Helical" evidence="5">
    <location>
        <begin position="187"/>
        <end position="205"/>
    </location>
</feature>